<dbReference type="PANTHER" id="PTHR31157">
    <property type="entry name" value="SCP DOMAIN-CONTAINING PROTEIN"/>
    <property type="match status" value="1"/>
</dbReference>
<dbReference type="Gene3D" id="3.40.33.10">
    <property type="entry name" value="CAP"/>
    <property type="match status" value="1"/>
</dbReference>
<organism evidence="3 4">
    <name type="scientific">Maritimibacter alkaliphilus HTCC2654</name>
    <dbReference type="NCBI Taxonomy" id="314271"/>
    <lineage>
        <taxon>Bacteria</taxon>
        <taxon>Pseudomonadati</taxon>
        <taxon>Pseudomonadota</taxon>
        <taxon>Alphaproteobacteria</taxon>
        <taxon>Rhodobacterales</taxon>
        <taxon>Roseobacteraceae</taxon>
        <taxon>Maritimibacter</taxon>
    </lineage>
</organism>
<dbReference type="CDD" id="cd05379">
    <property type="entry name" value="CAP_bacterial"/>
    <property type="match status" value="1"/>
</dbReference>
<comment type="caution">
    <text evidence="3">The sequence shown here is derived from an EMBL/GenBank/DDBJ whole genome shotgun (WGS) entry which is preliminary data.</text>
</comment>
<gene>
    <name evidence="3" type="ORF">RB2654_19288</name>
</gene>
<keyword evidence="4" id="KW-1185">Reference proteome</keyword>
<evidence type="ECO:0000313" key="4">
    <source>
        <dbReference type="Proteomes" id="UP000002931"/>
    </source>
</evidence>
<feature type="domain" description="SCP" evidence="2">
    <location>
        <begin position="8"/>
        <end position="120"/>
    </location>
</feature>
<sequence length="123" mass="13278">MADAGSQMNSVRSANGRATLRRDARLDRAAQRHACWMSTNGTFSHQGGGNSSPSDRIAATGYPARMTSENIAQGQSSGSELMSDWMMSQGHRENILRRAAQDYGVGVALLSGRVVWVMLYAAQ</sequence>
<dbReference type="OrthoDB" id="9811255at2"/>
<reference evidence="3 4" key="1">
    <citation type="journal article" date="2010" name="J. Bacteriol.">
        <title>Genome sequences of Pelagibaca bermudensis HTCC2601T and Maritimibacter alkaliphilus HTCC2654T, the type strains of two marine Roseobacter genera.</title>
        <authorList>
            <person name="Thrash J.C."/>
            <person name="Cho J.C."/>
            <person name="Ferriera S."/>
            <person name="Johnson J."/>
            <person name="Vergin K.L."/>
            <person name="Giovannoni S.J."/>
        </authorList>
    </citation>
    <scope>NUCLEOTIDE SEQUENCE [LARGE SCALE GENOMIC DNA]</scope>
    <source>
        <strain evidence="3 4">HTCC2654</strain>
    </source>
</reference>
<evidence type="ECO:0000259" key="2">
    <source>
        <dbReference type="Pfam" id="PF00188"/>
    </source>
</evidence>
<dbReference type="RefSeq" id="WP_008334599.1">
    <property type="nucleotide sequence ID" value="NZ_CH902578.1"/>
</dbReference>
<dbReference type="eggNOG" id="COG2340">
    <property type="taxonomic scope" value="Bacteria"/>
</dbReference>
<evidence type="ECO:0000256" key="1">
    <source>
        <dbReference type="SAM" id="MobiDB-lite"/>
    </source>
</evidence>
<name>A3VA18_9RHOB</name>
<dbReference type="PANTHER" id="PTHR31157:SF1">
    <property type="entry name" value="SCP DOMAIN-CONTAINING PROTEIN"/>
    <property type="match status" value="1"/>
</dbReference>
<protein>
    <submittedName>
        <fullName evidence="3">Putative membrane protein</fullName>
    </submittedName>
</protein>
<dbReference type="Pfam" id="PF00188">
    <property type="entry name" value="CAP"/>
    <property type="match status" value="1"/>
</dbReference>
<feature type="region of interest" description="Disordered" evidence="1">
    <location>
        <begin position="1"/>
        <end position="24"/>
    </location>
</feature>
<feature type="region of interest" description="Disordered" evidence="1">
    <location>
        <begin position="39"/>
        <end position="60"/>
    </location>
</feature>
<dbReference type="InterPro" id="IPR035940">
    <property type="entry name" value="CAP_sf"/>
</dbReference>
<dbReference type="InterPro" id="IPR014044">
    <property type="entry name" value="CAP_dom"/>
</dbReference>
<dbReference type="Proteomes" id="UP000002931">
    <property type="component" value="Unassembled WGS sequence"/>
</dbReference>
<evidence type="ECO:0000313" key="3">
    <source>
        <dbReference type="EMBL" id="EAQ14759.1"/>
    </source>
</evidence>
<feature type="compositionally biased region" description="Polar residues" evidence="1">
    <location>
        <begin position="1"/>
        <end position="13"/>
    </location>
</feature>
<proteinExistence type="predicted"/>
<dbReference type="EMBL" id="AAMT01000001">
    <property type="protein sequence ID" value="EAQ14759.1"/>
    <property type="molecule type" value="Genomic_DNA"/>
</dbReference>
<dbReference type="SUPFAM" id="SSF55797">
    <property type="entry name" value="PR-1-like"/>
    <property type="match status" value="1"/>
</dbReference>
<accession>A3VA18</accession>
<dbReference type="AlphaFoldDB" id="A3VA18"/>
<dbReference type="HOGENOM" id="CLU_048111_3_3_5"/>
<dbReference type="STRING" id="314271.RB2654_19288"/>